<organism evidence="3">
    <name type="scientific">Methylobacterium bullatum</name>
    <dbReference type="NCBI Taxonomy" id="570505"/>
    <lineage>
        <taxon>Bacteria</taxon>
        <taxon>Pseudomonadati</taxon>
        <taxon>Pseudomonadota</taxon>
        <taxon>Alphaproteobacteria</taxon>
        <taxon>Hyphomicrobiales</taxon>
        <taxon>Methylobacteriaceae</taxon>
        <taxon>Methylobacterium</taxon>
    </lineage>
</organism>
<gene>
    <name evidence="3" type="ORF">MBUL_04257</name>
</gene>
<evidence type="ECO:0000256" key="2">
    <source>
        <dbReference type="SAM" id="SignalP"/>
    </source>
</evidence>
<evidence type="ECO:0000256" key="1">
    <source>
        <dbReference type="SAM" id="MobiDB-lite"/>
    </source>
</evidence>
<evidence type="ECO:0000313" key="3">
    <source>
        <dbReference type="EMBL" id="CAA2107631.1"/>
    </source>
</evidence>
<reference evidence="3" key="1">
    <citation type="submission" date="2019-12" db="EMBL/GenBank/DDBJ databases">
        <authorList>
            <person name="Cremers G."/>
        </authorList>
    </citation>
    <scope>NUCLEOTIDE SEQUENCE</scope>
    <source>
        <strain evidence="3">Mbul1</strain>
    </source>
</reference>
<sequence>MIARLFVLSLCLALSPTGAVVAQIIEAPAGIGTVPSSRGEAMAPEGGRSQAPSSGAIPATGSAEKSPASKAPVGGAGLATGTSSGAGVGTGVGGPPGTGGLPGTGGTSGGPGGINR</sequence>
<proteinExistence type="predicted"/>
<feature type="region of interest" description="Disordered" evidence="1">
    <location>
        <begin position="31"/>
        <end position="116"/>
    </location>
</feature>
<name>A0A679J9M5_9HYPH</name>
<accession>A0A679J9M5</accession>
<dbReference type="EMBL" id="LR743504">
    <property type="protein sequence ID" value="CAA2107631.1"/>
    <property type="molecule type" value="Genomic_DNA"/>
</dbReference>
<keyword evidence="2" id="KW-0732">Signal</keyword>
<protein>
    <submittedName>
        <fullName evidence="3">Uncharacterized protein</fullName>
    </submittedName>
</protein>
<feature type="compositionally biased region" description="Gly residues" evidence="1">
    <location>
        <begin position="74"/>
        <end position="116"/>
    </location>
</feature>
<feature type="chain" id="PRO_5025465360" evidence="2">
    <location>
        <begin position="23"/>
        <end position="116"/>
    </location>
</feature>
<dbReference type="AlphaFoldDB" id="A0A679J9M5"/>
<feature type="signal peptide" evidence="2">
    <location>
        <begin position="1"/>
        <end position="22"/>
    </location>
</feature>